<evidence type="ECO:0000313" key="4">
    <source>
        <dbReference type="Proteomes" id="UP001221189"/>
    </source>
</evidence>
<sequence length="278" mass="28813">MKFKLLATAALFATTIGMANATVAISSAGGDLKAWINPAGNFDDTAAGMLQYKGTEYISLGAPSSWYWFDESGNSHIENYNSNPFGANTYAVGPGAAATTIASGGWSFSQVINAVSENKLTVTLNVTNNTGADATRAAWTIGFDPDQGVPQGLGNSTHNKILDQGNNAAVSAWAGNRGVTLQNDTSASAHAISAYINKGDCCSPVNPHSALLANQAVGTSTFADDSINLAYDLGTIKAGQTVSIGYSYVMAVPEPQTYALMLAGLGAIGWLSARRRRG</sequence>
<accession>A0ABT5KEY4</accession>
<dbReference type="Pfam" id="PF07589">
    <property type="entry name" value="PEP-CTERM"/>
    <property type="match status" value="1"/>
</dbReference>
<evidence type="ECO:0000313" key="3">
    <source>
        <dbReference type="EMBL" id="MDC8772483.1"/>
    </source>
</evidence>
<dbReference type="EMBL" id="JAQQXT010000007">
    <property type="protein sequence ID" value="MDC8772483.1"/>
    <property type="molecule type" value="Genomic_DNA"/>
</dbReference>
<keyword evidence="1" id="KW-0732">Signal</keyword>
<keyword evidence="4" id="KW-1185">Reference proteome</keyword>
<reference evidence="3 4" key="1">
    <citation type="submission" date="2022-10" db="EMBL/GenBank/DDBJ databases">
        <title>Paucibacter sp. hw1 Genome sequencing.</title>
        <authorList>
            <person name="Park S."/>
        </authorList>
    </citation>
    <scope>NUCLEOTIDE SEQUENCE [LARGE SCALE GENOMIC DNA]</scope>
    <source>
        <strain evidence="4">hw1</strain>
    </source>
</reference>
<name>A0ABT5KEY4_9BURK</name>
<feature type="domain" description="Ice-binding protein C-terminal" evidence="2">
    <location>
        <begin position="251"/>
        <end position="276"/>
    </location>
</feature>
<dbReference type="RefSeq" id="WP_273600674.1">
    <property type="nucleotide sequence ID" value="NZ_JAQQXT010000007.1"/>
</dbReference>
<evidence type="ECO:0000256" key="1">
    <source>
        <dbReference type="SAM" id="SignalP"/>
    </source>
</evidence>
<comment type="caution">
    <text evidence="3">The sequence shown here is derived from an EMBL/GenBank/DDBJ whole genome shotgun (WGS) entry which is preliminary data.</text>
</comment>
<dbReference type="Proteomes" id="UP001221189">
    <property type="component" value="Unassembled WGS sequence"/>
</dbReference>
<gene>
    <name evidence="3" type="ORF">PRZ03_12950</name>
</gene>
<organism evidence="3 4">
    <name type="scientific">Roseateles albus</name>
    <dbReference type="NCBI Taxonomy" id="2987525"/>
    <lineage>
        <taxon>Bacteria</taxon>
        <taxon>Pseudomonadati</taxon>
        <taxon>Pseudomonadota</taxon>
        <taxon>Betaproteobacteria</taxon>
        <taxon>Burkholderiales</taxon>
        <taxon>Sphaerotilaceae</taxon>
        <taxon>Roseateles</taxon>
    </lineage>
</organism>
<feature type="signal peptide" evidence="1">
    <location>
        <begin position="1"/>
        <end position="21"/>
    </location>
</feature>
<feature type="chain" id="PRO_5045604200" evidence="1">
    <location>
        <begin position="22"/>
        <end position="278"/>
    </location>
</feature>
<dbReference type="NCBIfam" id="TIGR02595">
    <property type="entry name" value="PEP_CTERM"/>
    <property type="match status" value="1"/>
</dbReference>
<protein>
    <submittedName>
        <fullName evidence="3">PEP-CTERM sorting domain-containing protein</fullName>
    </submittedName>
</protein>
<evidence type="ECO:0000259" key="2">
    <source>
        <dbReference type="Pfam" id="PF07589"/>
    </source>
</evidence>
<dbReference type="InterPro" id="IPR013424">
    <property type="entry name" value="Ice-binding_C"/>
</dbReference>
<proteinExistence type="predicted"/>